<keyword evidence="7" id="KW-1185">Reference proteome</keyword>
<evidence type="ECO:0000256" key="3">
    <source>
        <dbReference type="ARBA" id="ARBA00023163"/>
    </source>
</evidence>
<feature type="DNA-binding region" description="H-T-H motif" evidence="4">
    <location>
        <begin position="36"/>
        <end position="55"/>
    </location>
</feature>
<reference evidence="6 7" key="1">
    <citation type="submission" date="2019-03" db="EMBL/GenBank/DDBJ databases">
        <title>Draft genome sequences of novel Actinobacteria.</title>
        <authorList>
            <person name="Sahin N."/>
            <person name="Ay H."/>
            <person name="Saygin H."/>
        </authorList>
    </citation>
    <scope>NUCLEOTIDE SEQUENCE [LARGE SCALE GENOMIC DNA]</scope>
    <source>
        <strain evidence="6 7">DSM 41900</strain>
    </source>
</reference>
<evidence type="ECO:0000259" key="5">
    <source>
        <dbReference type="PROSITE" id="PS50977"/>
    </source>
</evidence>
<dbReference type="GO" id="GO:0003700">
    <property type="term" value="F:DNA-binding transcription factor activity"/>
    <property type="evidence" value="ECO:0007669"/>
    <property type="project" value="TreeGrafter"/>
</dbReference>
<evidence type="ECO:0000313" key="7">
    <source>
        <dbReference type="Proteomes" id="UP000295345"/>
    </source>
</evidence>
<dbReference type="Proteomes" id="UP000295345">
    <property type="component" value="Unassembled WGS sequence"/>
</dbReference>
<dbReference type="Gene3D" id="1.10.357.10">
    <property type="entry name" value="Tetracycline Repressor, domain 2"/>
    <property type="match status" value="1"/>
</dbReference>
<dbReference type="Gene3D" id="1.10.10.60">
    <property type="entry name" value="Homeodomain-like"/>
    <property type="match status" value="1"/>
</dbReference>
<sequence>MTGKGLGGRPRDASIDTAALDAVSELLEESGYGALAVEKVARHAGVSKTAVYRRWPTRQQLVLAELQRRLGDVAPVDTGCTLCDLNEALGMFVRTFTCMGPEFFSPLLADCSADPALRREFMDTLFEPPRQAVHTTLARAVERGDLRADADLTLVVDSLASLVHYRLLFGHAPVTDEAVEQAVTTLLAGVAHDFDALRAQAAKADAESDHRVEHHHHPD</sequence>
<evidence type="ECO:0000256" key="4">
    <source>
        <dbReference type="PROSITE-ProRule" id="PRU00335"/>
    </source>
</evidence>
<dbReference type="PROSITE" id="PS50977">
    <property type="entry name" value="HTH_TETR_2"/>
    <property type="match status" value="1"/>
</dbReference>
<dbReference type="SUPFAM" id="SSF48498">
    <property type="entry name" value="Tetracyclin repressor-like, C-terminal domain"/>
    <property type="match status" value="1"/>
</dbReference>
<gene>
    <name evidence="6" type="ORF">E1283_24525</name>
</gene>
<evidence type="ECO:0000256" key="2">
    <source>
        <dbReference type="ARBA" id="ARBA00023125"/>
    </source>
</evidence>
<dbReference type="PANTHER" id="PTHR30055">
    <property type="entry name" value="HTH-TYPE TRANSCRIPTIONAL REGULATOR RUTR"/>
    <property type="match status" value="1"/>
</dbReference>
<dbReference type="PRINTS" id="PR00455">
    <property type="entry name" value="HTHTETR"/>
</dbReference>
<dbReference type="Pfam" id="PF16859">
    <property type="entry name" value="TetR_C_11"/>
    <property type="match status" value="1"/>
</dbReference>
<dbReference type="PANTHER" id="PTHR30055:SF148">
    <property type="entry name" value="TETR-FAMILY TRANSCRIPTIONAL REGULATOR"/>
    <property type="match status" value="1"/>
</dbReference>
<dbReference type="GO" id="GO:0000976">
    <property type="term" value="F:transcription cis-regulatory region binding"/>
    <property type="evidence" value="ECO:0007669"/>
    <property type="project" value="TreeGrafter"/>
</dbReference>
<dbReference type="InterPro" id="IPR001647">
    <property type="entry name" value="HTH_TetR"/>
</dbReference>
<dbReference type="AlphaFoldDB" id="A0A4R4T4A5"/>
<dbReference type="InterPro" id="IPR036271">
    <property type="entry name" value="Tet_transcr_reg_TetR-rel_C_sf"/>
</dbReference>
<name>A0A4R4T4A5_9ACTN</name>
<dbReference type="InterPro" id="IPR050109">
    <property type="entry name" value="HTH-type_TetR-like_transc_reg"/>
</dbReference>
<proteinExistence type="predicted"/>
<dbReference type="InterPro" id="IPR011075">
    <property type="entry name" value="TetR_C"/>
</dbReference>
<keyword evidence="2 4" id="KW-0238">DNA-binding</keyword>
<dbReference type="Pfam" id="PF00440">
    <property type="entry name" value="TetR_N"/>
    <property type="match status" value="1"/>
</dbReference>
<accession>A0A4R4T4A5</accession>
<dbReference type="EMBL" id="SMKI01000303">
    <property type="protein sequence ID" value="TDC70606.1"/>
    <property type="molecule type" value="Genomic_DNA"/>
</dbReference>
<dbReference type="SUPFAM" id="SSF46689">
    <property type="entry name" value="Homeodomain-like"/>
    <property type="match status" value="1"/>
</dbReference>
<keyword evidence="3" id="KW-0804">Transcription</keyword>
<feature type="domain" description="HTH tetR-type" evidence="5">
    <location>
        <begin position="13"/>
        <end position="73"/>
    </location>
</feature>
<comment type="caution">
    <text evidence="6">The sequence shown here is derived from an EMBL/GenBank/DDBJ whole genome shotgun (WGS) entry which is preliminary data.</text>
</comment>
<protein>
    <submittedName>
        <fullName evidence="6">TetR/AcrR family transcriptional regulator</fullName>
    </submittedName>
</protein>
<dbReference type="InterPro" id="IPR009057">
    <property type="entry name" value="Homeodomain-like_sf"/>
</dbReference>
<organism evidence="6 7">
    <name type="scientific">Streptomyces hainanensis</name>
    <dbReference type="NCBI Taxonomy" id="402648"/>
    <lineage>
        <taxon>Bacteria</taxon>
        <taxon>Bacillati</taxon>
        <taxon>Actinomycetota</taxon>
        <taxon>Actinomycetes</taxon>
        <taxon>Kitasatosporales</taxon>
        <taxon>Streptomycetaceae</taxon>
        <taxon>Streptomyces</taxon>
    </lineage>
</organism>
<evidence type="ECO:0000313" key="6">
    <source>
        <dbReference type="EMBL" id="TDC70606.1"/>
    </source>
</evidence>
<keyword evidence="1" id="KW-0805">Transcription regulation</keyword>
<evidence type="ECO:0000256" key="1">
    <source>
        <dbReference type="ARBA" id="ARBA00023015"/>
    </source>
</evidence>
<dbReference type="OrthoDB" id="9796019at2"/>